<evidence type="ECO:0000259" key="4">
    <source>
        <dbReference type="Pfam" id="PF06594"/>
    </source>
</evidence>
<dbReference type="InterPro" id="IPR001343">
    <property type="entry name" value="Hemolysn_Ca-bd"/>
</dbReference>
<dbReference type="PANTHER" id="PTHR38340:SF1">
    <property type="entry name" value="S-LAYER PROTEIN"/>
    <property type="match status" value="1"/>
</dbReference>
<dbReference type="InterPro" id="IPR018511">
    <property type="entry name" value="Hemolysin-typ_Ca-bd_CS"/>
</dbReference>
<feature type="domain" description="Haemolysin-type calcium binding-related" evidence="4">
    <location>
        <begin position="1323"/>
        <end position="1368"/>
    </location>
</feature>
<dbReference type="InterPro" id="IPR050557">
    <property type="entry name" value="RTX_toxin/Mannuronan_C5-epim"/>
</dbReference>
<dbReference type="NCBIfam" id="TIGR01965">
    <property type="entry name" value="VCBS_repeat"/>
    <property type="match status" value="2"/>
</dbReference>
<feature type="domain" description="Haemolysin-type calcium binding-related" evidence="4">
    <location>
        <begin position="693"/>
        <end position="718"/>
    </location>
</feature>
<keyword evidence="6" id="KW-1185">Reference proteome</keyword>
<evidence type="ECO:0000256" key="1">
    <source>
        <dbReference type="ARBA" id="ARBA00004613"/>
    </source>
</evidence>
<dbReference type="EMBL" id="FNQN01000018">
    <property type="protein sequence ID" value="SEA83603.1"/>
    <property type="molecule type" value="Genomic_DNA"/>
</dbReference>
<sequence length="3515" mass="376611">MKVDGEVTDQVMDSKTAHAVRVKYDYLRDTLTINLLSQSLFGKDVYNAETGTLQEDTLVTLQAVLLTPVDSIQQQTAVNLLSSLLSRDQLSVFDTIDSTALNNTEVQQQLIANGITLSVTNDTEVSGTILDKQFGSSSADTLSGGTLYGMAGNDTLSGTSGHDTLHGGAGDDILRGSAGSDILYGGDGNDTLSAGGGYGHDILIGGAGDDTLIGNYRNSTYVYNYGDGHDSITDTGSVGTTPDILILDGLDRDDIQVERQGNNLLLKLRAFPELDYDFGSIVINNGFGAGKIERYQFADQILDFNQLLHGSTIYDTTHTYTLDQGQVVIHDTGGTDKLVFGAGITPDSLVIQAGIDNDDLLIGIKEEGVDFSDLSHKITIKDGFTTDSTIEEYIFADNTTLDFKGFLQLQTGTSGDDHLRFIDGHDSVDGLAGNDTIMTAQGNDQLGGGVGDDTLQGGDGDDRYLFNRGDGHDIIIDQSAIEQGFAGQDTLVLGAGINPDDLIVIRQGDDIVIGLKEDGVDFADLHDQITLRSWYERSDRIETVTFADGTIWNTSEILSSMVGAGVLYGLEGDDVIVGNEDDNVIFARGGNDQVTGQGGNDSLYGEAGNDTLTGNSGDDLLDGGQGDDTYHFNRGDGRDVIIDGELDSITANGNDVLIFGADITPEDLIVQRQGTDITIALQEDGVAFAELADSIRINNWYDSKNRIEAIQFAGGVSLIAGELIEFMQADDDEDIIGIETDSVFGNTAANNNYFGNSGNDTYHFAPGNGRDRINDSGGIDRIIIGEGVAPEDLRITWLQGTNDIVITFAGNEIDELTVEGWYQSEDRIESFEFNGGIIWTANDILIAMGTEGDDVYNGLIGEDNTINARGGNDLISTYEGNDTLYGGAGDDGLDGQAGNDTLAGETGEDSLWGGSGDDIYLFNRGDGHDLIFDDDRNVSDAGFDTLRLGPGIAREDLLFRIDPTSDILKIGIADPANPDVLFEDLPDLITIDNWYLAKNRIEAIELTETGDRLEVADIMAAMGTAGDDIIKALSEGSLLDGGLGNDSLYGNVGDDSLVGGAGNDVFEARAGDDTLAGGVGNDTLKGEAGDDTYIFNRGDGIDTIHDLATIKRWQYGQVWNDATNSYNWGRQEYLETVAGGNDTLQFGTGIAPEDLLVRTSGTDIIIRVKDGNTLFEDLSDKLTIKDFYHGDTQIESFTFAGGENLAPQDILNLMYSEGDDVVSYNNDIDQIVRAKGGNDTVITGGGNDQLTGGAGDDQLNGGLGDDIYLFGRGDGRDLVEDKGALEWWQRSSGNDTIHLTGGLTRNDVIIAWGGQLGDEHKNDLVIALKEDGKTLSELVDRIVVKDWFNRQTQIETLLFDDATSLDKQAIMDAIFTDGEDLVDLTAADQAQIINGLGGNDTLIASHHNDSIVAGDGDDLVEGKQGADSIFGGAGNDVLHGDDEPDYRYGSRGGNDSLSGGAGDDILYGAGGDDTLAGNTGNDILMGGGDSDSYLFSRSDGTDTVIDTAGYQLSEYQHDRFGHGEWITVEKALNGGNDTLRFGAGITPDDVIFYWDHAKDTAGNSVNRDKNIGSNDLIVALKDPNNPDATIDELTNKVVLKDWYYRAVAVAPITLPEISGGEEIPIAVVEGDYLKTAIGRDGTLGGYIGSEYEGGEYEGSEYGGDGDEPGVGINHDPAGSGSFGWNSMRQDPYGGWELFSVKSDQTGLQSNNNNNENDSISTVSMEDLSAMSRFDNHIRWTGAYSDQFMIQTDYFFDQGDERISMTTKVTALSDLTNVSFLRSLDADPDMRYESLNSIDGRGFDSNGDGDFDDTGDVAPEHLALSRGSYGGDYVGIYSNSEITHNSGVSSARSNDPEVFLQGTMEYIPSDDYSSNSIGLAFDLGNLVQGEEITVDYSYVLGDPTKIADWSNHLFYDPSVKQYVRQIENFAFADGTILSGHNLIAAMQSVGDDRIEAVIGEDSTLYGLAGNDVLVGDSGNDLLFGGEGTDRLDGGYGNNQLDGGIGNDTYVIGSENTPPWINQTSSDTITDSDGIDKVLFLNDVAREDIIFTKAGADLVISYGLELQNQVVVVGNSIESFEMSDGSYLSREEIDATLTQISVTVGTSVDSITADQIAGNLDLKSIQYNAWTDMFVDFQGYDNGNNFIGITENEKVLGGQGVDILAGHSGNDILQGNGGDDKLNAGNGNDTYIFQRSDNNDIILDAEDPSTIVVDPYGGKDDYGDYGFHFAIINDDNNENGEVWKPEANPAPSDDALIFKGDVVLEDLEAYWATDRDDLTSNDANDLLLRLKSTGDWSDRETSVDTILNYCAGLTLETWNGSAYIPAEMTAETLDKYGDKVLRQFTYQITDGGEAEALPSGYDSIIYFLEQTERQTAWFEEKRAEEDTVRIEQFYDKDYTVENIVLEVEGITLTNNDIMDIMSTDNSEMIRGVDWEDNTIDAKAGNDAVIGGELNDTISGGAGSDLLNGMRGDDTYIVNRGDGHDTLKDSPYDFYEKVDEARSWKGRGNSYESGQYVGSYPQSLAADAGGFDRVQFGEDLQIQDIGFARGGSTYWKSDLYVGYGDKKQISEADSDQINGDYAVVDHFTFSTGIGSSGTQDYRVYEDDILLPDQFSAGNSVEEFILDDGSKITNVGIEEGLNESQTYIDDNFSYLSEIESDGRDAKGYVDQILLNKWQRIDHDYIGTAAVDIIDAGDGDDNIIAGQGDDIIDAGFGSDTIDGGAGDDTYIYHRWDGSDTIIDAGGIDTLQFGSDIRLSDLVATIDAVSGNLTLGIIDEVEKLAAKATGSTYDPGADALSQKIILTNWHAETTRVEVFSFAAGSVLSAMDLYNHFFTSEGDDVILGLEGDNVIVAKGGHDTITLGAGNHIVDAGHGSDSITTASGNDVIYTGEGADTVFSGAGNDTINTLGEGNHVTGGLGDDILNGGTGGDHYHFNLGDGHDELFDTGGIDTLYLDDSATPSDIQIVRTGNDLIVTLNDASTIHIKDWVLPDNKVESIRFSDGTIFAIESLLVPQVEDYVLNLLEDQPLAGMIELSGATEDIVFTVEQNSSNGTFSLDVDGSWNYQPAENYYGSDTVVINVTNSTGGTASSTINLTIAPVNDAPIIEGTEEPYQLLGTLVQEGDVPASDVDGDSLTYAVDTLPEHGSLSLDETGHWIYTAEDGYCGADTAVVSVDDGNGGTATTTIDFTVNVYSGGDLTIEGNGSAGLLLDGISKDQLHLTRQGDDLNIIVDEQGTLSFKDYFTVAENGIDWLQTTDGLVHLAKDAIQEGGNSWWPVEWFSGQNAANDLLSGTWRRDFMYGRGGNDILFGGDGIDLLNGNDGDDTLVGGDGYDLLVGGNGSDTLFGDDGWDSLNGNSGDDALVGGDGNDLLLGGSGNDRLWGDQGNDILNGSTGDDTYTFNLGDGSDILCDFLGTDKITFAADVIKEEIAFLKTGTTMKIGYGTDDLITMNSYSDSETGNRIETITLADGSTMTDADINQLIQEMSAYATTEGISLDSLDNVRQDEQLMTMIADSWQTA</sequence>
<accession>A0A1H4EEZ0</accession>
<dbReference type="Proteomes" id="UP000199409">
    <property type="component" value="Unassembled WGS sequence"/>
</dbReference>
<feature type="region of interest" description="Disordered" evidence="3">
    <location>
        <begin position="1431"/>
        <end position="1455"/>
    </location>
</feature>
<dbReference type="InterPro" id="IPR010566">
    <property type="entry name" value="Haemolys_ca-bd"/>
</dbReference>
<dbReference type="Gene3D" id="2.150.10.10">
    <property type="entry name" value="Serralysin-like metalloprotease, C-terminal"/>
    <property type="match status" value="14"/>
</dbReference>
<protein>
    <submittedName>
        <fullName evidence="5">Ca2+-binding protein, RTX toxin-related</fullName>
    </submittedName>
</protein>
<dbReference type="Pfam" id="PF17963">
    <property type="entry name" value="Big_9"/>
    <property type="match status" value="2"/>
</dbReference>
<dbReference type="GO" id="GO:0005509">
    <property type="term" value="F:calcium ion binding"/>
    <property type="evidence" value="ECO:0007669"/>
    <property type="project" value="InterPro"/>
</dbReference>
<keyword evidence="2" id="KW-0964">Secreted</keyword>
<feature type="compositionally biased region" description="Basic and acidic residues" evidence="3">
    <location>
        <begin position="1438"/>
        <end position="1448"/>
    </location>
</feature>
<feature type="domain" description="Haemolysin-type calcium binding-related" evidence="4">
    <location>
        <begin position="803"/>
        <end position="843"/>
    </location>
</feature>
<reference evidence="5 6" key="1">
    <citation type="submission" date="2016-10" db="EMBL/GenBank/DDBJ databases">
        <authorList>
            <person name="de Groot N.N."/>
        </authorList>
    </citation>
    <scope>NUCLEOTIDE SEQUENCE [LARGE SCALE GENOMIC DNA]</scope>
    <source>
        <strain evidence="5 6">DSM 7343</strain>
    </source>
</reference>
<dbReference type="PRINTS" id="PR00313">
    <property type="entry name" value="CABNDNGRPT"/>
</dbReference>
<evidence type="ECO:0000313" key="5">
    <source>
        <dbReference type="EMBL" id="SEA83603.1"/>
    </source>
</evidence>
<gene>
    <name evidence="5" type="ORF">SAMN05660420_03354</name>
</gene>
<dbReference type="STRING" id="37625.SAMN05660420_03354"/>
<feature type="domain" description="Haemolysin-type calcium binding-related" evidence="4">
    <location>
        <begin position="1163"/>
        <end position="1205"/>
    </location>
</feature>
<comment type="subcellular location">
    <subcellularLocation>
        <location evidence="1">Secreted</location>
    </subcellularLocation>
</comment>
<evidence type="ECO:0000256" key="3">
    <source>
        <dbReference type="SAM" id="MobiDB-lite"/>
    </source>
</evidence>
<dbReference type="Pfam" id="PF06594">
    <property type="entry name" value="HCBP_related"/>
    <property type="match status" value="5"/>
</dbReference>
<dbReference type="Gene3D" id="2.60.40.3440">
    <property type="match status" value="1"/>
</dbReference>
<dbReference type="PROSITE" id="PS00330">
    <property type="entry name" value="HEMOLYSIN_CALCIUM"/>
    <property type="match status" value="11"/>
</dbReference>
<dbReference type="PANTHER" id="PTHR38340">
    <property type="entry name" value="S-LAYER PROTEIN"/>
    <property type="match status" value="1"/>
</dbReference>
<dbReference type="RefSeq" id="WP_092350967.1">
    <property type="nucleotide sequence ID" value="NZ_FNQN01000018.1"/>
</dbReference>
<dbReference type="InterPro" id="IPR010221">
    <property type="entry name" value="VCBS_dom"/>
</dbReference>
<name>A0A1H4EEZ0_9BACT</name>
<proteinExistence type="predicted"/>
<dbReference type="Pfam" id="PF00353">
    <property type="entry name" value="HemolysinCabind"/>
    <property type="match status" value="19"/>
</dbReference>
<organism evidence="5 6">
    <name type="scientific">Desulfuromusa kysingii</name>
    <dbReference type="NCBI Taxonomy" id="37625"/>
    <lineage>
        <taxon>Bacteria</taxon>
        <taxon>Pseudomonadati</taxon>
        <taxon>Thermodesulfobacteriota</taxon>
        <taxon>Desulfuromonadia</taxon>
        <taxon>Desulfuromonadales</taxon>
        <taxon>Geopsychrobacteraceae</taxon>
        <taxon>Desulfuromusa</taxon>
    </lineage>
</organism>
<evidence type="ECO:0000256" key="2">
    <source>
        <dbReference type="ARBA" id="ARBA00022525"/>
    </source>
</evidence>
<dbReference type="SUPFAM" id="SSF51120">
    <property type="entry name" value="beta-Roll"/>
    <property type="match status" value="12"/>
</dbReference>
<dbReference type="InterPro" id="IPR011049">
    <property type="entry name" value="Serralysin-like_metalloprot_C"/>
</dbReference>
<dbReference type="GO" id="GO:0005576">
    <property type="term" value="C:extracellular region"/>
    <property type="evidence" value="ECO:0007669"/>
    <property type="project" value="UniProtKB-SubCell"/>
</dbReference>
<feature type="domain" description="Haemolysin-type calcium binding-related" evidence="4">
    <location>
        <begin position="510"/>
        <end position="554"/>
    </location>
</feature>
<evidence type="ECO:0000313" key="6">
    <source>
        <dbReference type="Proteomes" id="UP000199409"/>
    </source>
</evidence>